<dbReference type="EMBL" id="KL197740">
    <property type="protein sequence ID" value="KDQ52339.1"/>
    <property type="molecule type" value="Genomic_DNA"/>
</dbReference>
<gene>
    <name evidence="2" type="ORF">JAAARDRAFT_198257</name>
</gene>
<dbReference type="Proteomes" id="UP000027265">
    <property type="component" value="Unassembled WGS sequence"/>
</dbReference>
<sequence length="315" mass="35936">MFLFNIFVSLLNFLRLVSTNLSLLHRGPSSSGAYTSRRVIAQARAESLKRGINPLLDAPVYGSNPYRSVSRGISRPDPAIHSLPPLLEHVPPLPQLDITVQDLILLQVLRDDHEEECVSCVYKVRYRGDAYILKVYRGSGDPNRTDRFRLNDGQFRFHNEKHAYEHLLHFGVCAKGFVPHCYGWFTLPDFQDTPWLHPFASDSKPPDAILLQYFEGAVKLDVTNITVDIAEQALTAMSYIHDARIIHCDAYPRNHLVLPNGRVVIIDFDAALTRPHKKVNRLELTKEMSCCWGLYYRIMLPDRLLGLTPEQATLF</sequence>
<dbReference type="OrthoDB" id="2521594at2759"/>
<dbReference type="Gene3D" id="1.10.510.10">
    <property type="entry name" value="Transferase(Phosphotransferase) domain 1"/>
    <property type="match status" value="1"/>
</dbReference>
<reference evidence="3" key="1">
    <citation type="journal article" date="2014" name="Proc. Natl. Acad. Sci. U.S.A.">
        <title>Extensive sampling of basidiomycete genomes demonstrates inadequacy of the white-rot/brown-rot paradigm for wood decay fungi.</title>
        <authorList>
            <person name="Riley R."/>
            <person name="Salamov A.A."/>
            <person name="Brown D.W."/>
            <person name="Nagy L.G."/>
            <person name="Floudas D."/>
            <person name="Held B.W."/>
            <person name="Levasseur A."/>
            <person name="Lombard V."/>
            <person name="Morin E."/>
            <person name="Otillar R."/>
            <person name="Lindquist E.A."/>
            <person name="Sun H."/>
            <person name="LaButti K.M."/>
            <person name="Schmutz J."/>
            <person name="Jabbour D."/>
            <person name="Luo H."/>
            <person name="Baker S.E."/>
            <person name="Pisabarro A.G."/>
            <person name="Walton J.D."/>
            <person name="Blanchette R.A."/>
            <person name="Henrissat B."/>
            <person name="Martin F."/>
            <person name="Cullen D."/>
            <person name="Hibbett D.S."/>
            <person name="Grigoriev I.V."/>
        </authorList>
    </citation>
    <scope>NUCLEOTIDE SEQUENCE [LARGE SCALE GENOMIC DNA]</scope>
    <source>
        <strain evidence="3">MUCL 33604</strain>
    </source>
</reference>
<organism evidence="2 3">
    <name type="scientific">Jaapia argillacea MUCL 33604</name>
    <dbReference type="NCBI Taxonomy" id="933084"/>
    <lineage>
        <taxon>Eukaryota</taxon>
        <taxon>Fungi</taxon>
        <taxon>Dikarya</taxon>
        <taxon>Basidiomycota</taxon>
        <taxon>Agaricomycotina</taxon>
        <taxon>Agaricomycetes</taxon>
        <taxon>Agaricomycetidae</taxon>
        <taxon>Jaapiales</taxon>
        <taxon>Jaapiaceae</taxon>
        <taxon>Jaapia</taxon>
    </lineage>
</organism>
<dbReference type="InterPro" id="IPR011009">
    <property type="entry name" value="Kinase-like_dom_sf"/>
</dbReference>
<evidence type="ECO:0000313" key="3">
    <source>
        <dbReference type="Proteomes" id="UP000027265"/>
    </source>
</evidence>
<dbReference type="SUPFAM" id="SSF56112">
    <property type="entry name" value="Protein kinase-like (PK-like)"/>
    <property type="match status" value="1"/>
</dbReference>
<dbReference type="AlphaFoldDB" id="A0A067PC38"/>
<dbReference type="InParanoid" id="A0A067PC38"/>
<proteinExistence type="predicted"/>
<evidence type="ECO:0000313" key="2">
    <source>
        <dbReference type="EMBL" id="KDQ52339.1"/>
    </source>
</evidence>
<keyword evidence="3" id="KW-1185">Reference proteome</keyword>
<dbReference type="HOGENOM" id="CLU_844842_0_0_1"/>
<feature type="chain" id="PRO_5001643041" description="Protein kinase domain-containing protein" evidence="1">
    <location>
        <begin position="20"/>
        <end position="315"/>
    </location>
</feature>
<evidence type="ECO:0008006" key="4">
    <source>
        <dbReference type="Google" id="ProtNLM"/>
    </source>
</evidence>
<accession>A0A067PC38</accession>
<protein>
    <recommendedName>
        <fullName evidence="4">Protein kinase domain-containing protein</fullName>
    </recommendedName>
</protein>
<feature type="signal peptide" evidence="1">
    <location>
        <begin position="1"/>
        <end position="19"/>
    </location>
</feature>
<evidence type="ECO:0000256" key="1">
    <source>
        <dbReference type="SAM" id="SignalP"/>
    </source>
</evidence>
<name>A0A067PC38_9AGAM</name>
<keyword evidence="1" id="KW-0732">Signal</keyword>
<dbReference type="STRING" id="933084.A0A067PC38"/>